<evidence type="ECO:0008006" key="4">
    <source>
        <dbReference type="Google" id="ProtNLM"/>
    </source>
</evidence>
<keyword evidence="3" id="KW-1185">Reference proteome</keyword>
<accession>A0A6A6CR63</accession>
<name>A0A6A6CR63_ZASCE</name>
<dbReference type="OrthoDB" id="3946167at2759"/>
<feature type="compositionally biased region" description="Low complexity" evidence="1">
    <location>
        <begin position="99"/>
        <end position="132"/>
    </location>
</feature>
<reference evidence="2" key="1">
    <citation type="journal article" date="2020" name="Stud. Mycol.">
        <title>101 Dothideomycetes genomes: a test case for predicting lifestyles and emergence of pathogens.</title>
        <authorList>
            <person name="Haridas S."/>
            <person name="Albert R."/>
            <person name="Binder M."/>
            <person name="Bloem J."/>
            <person name="Labutti K."/>
            <person name="Salamov A."/>
            <person name="Andreopoulos B."/>
            <person name="Baker S."/>
            <person name="Barry K."/>
            <person name="Bills G."/>
            <person name="Bluhm B."/>
            <person name="Cannon C."/>
            <person name="Castanera R."/>
            <person name="Culley D."/>
            <person name="Daum C."/>
            <person name="Ezra D."/>
            <person name="Gonzalez J."/>
            <person name="Henrissat B."/>
            <person name="Kuo A."/>
            <person name="Liang C."/>
            <person name="Lipzen A."/>
            <person name="Lutzoni F."/>
            <person name="Magnuson J."/>
            <person name="Mondo S."/>
            <person name="Nolan M."/>
            <person name="Ohm R."/>
            <person name="Pangilinan J."/>
            <person name="Park H.-J."/>
            <person name="Ramirez L."/>
            <person name="Alfaro M."/>
            <person name="Sun H."/>
            <person name="Tritt A."/>
            <person name="Yoshinaga Y."/>
            <person name="Zwiers L.-H."/>
            <person name="Turgeon B."/>
            <person name="Goodwin S."/>
            <person name="Spatafora J."/>
            <person name="Crous P."/>
            <person name="Grigoriev I."/>
        </authorList>
    </citation>
    <scope>NUCLEOTIDE SEQUENCE</scope>
    <source>
        <strain evidence="2">ATCC 36951</strain>
    </source>
</reference>
<sequence>MAAQPSPTTSAQDIQTIAVLSLSGTTVTATVPPSTSGVAVVDGTTISFRHEGITLSDGEVFSLGFDGLVASTTTASYEYVSVPASQSVKYDSTRHPTGTSVVVTDSQDVTSTLPPDTPLLPTSSTGMTSSPGVHDADDGFGDSFVYLFWIYDFYQQWLREHDHQHEYVREQYFWRSSWSGEYQRGAFDDERWEWSAGAGVECWVWGIVCCGVGVVGYVWGDGWVVRWEKGEEGIVADFLSPSCDEAVSFVLQTLVEYLSAFRLSHPNIMADMCSFSSSSIFEELESSDRQSSITSRRSSMAEQHGGVPVPQDPCPSRSKPLDRPTMAESQPSTPRALDPRAPCFEATNFTNDTRLVRFTIGHVKAAFMVHARFLSKSSMLVKQHLGRTRKDLSVVAMPRLINVSPPTFNIYVNWLYSGRLYCLEENDHEDEDGGVQLNPSSPHYSSAEDPQFILLARLYALRVRLRDAHFQNTILSAILAKVEDPATRSLPGSTAIDIFFEKCGKGSEGMLGRELMVKVWVRYAGVVEHFGVGNRGFLEGEVGELMRGRKEGEEGREAGLDRGRFCLRV</sequence>
<dbReference type="EMBL" id="ML993587">
    <property type="protein sequence ID" value="KAF2169575.1"/>
    <property type="molecule type" value="Genomic_DNA"/>
</dbReference>
<gene>
    <name evidence="2" type="ORF">M409DRAFT_52109</name>
</gene>
<dbReference type="RefSeq" id="XP_033670464.1">
    <property type="nucleotide sequence ID" value="XM_033811993.1"/>
</dbReference>
<dbReference type="AlphaFoldDB" id="A0A6A6CR63"/>
<dbReference type="GeneID" id="54565265"/>
<evidence type="ECO:0000256" key="1">
    <source>
        <dbReference type="SAM" id="MobiDB-lite"/>
    </source>
</evidence>
<proteinExistence type="predicted"/>
<evidence type="ECO:0000313" key="3">
    <source>
        <dbReference type="Proteomes" id="UP000799537"/>
    </source>
</evidence>
<organism evidence="2 3">
    <name type="scientific">Zasmidium cellare ATCC 36951</name>
    <dbReference type="NCBI Taxonomy" id="1080233"/>
    <lineage>
        <taxon>Eukaryota</taxon>
        <taxon>Fungi</taxon>
        <taxon>Dikarya</taxon>
        <taxon>Ascomycota</taxon>
        <taxon>Pezizomycotina</taxon>
        <taxon>Dothideomycetes</taxon>
        <taxon>Dothideomycetidae</taxon>
        <taxon>Mycosphaerellales</taxon>
        <taxon>Mycosphaerellaceae</taxon>
        <taxon>Zasmidium</taxon>
    </lineage>
</organism>
<feature type="compositionally biased region" description="Polar residues" evidence="1">
    <location>
        <begin position="292"/>
        <end position="301"/>
    </location>
</feature>
<evidence type="ECO:0000313" key="2">
    <source>
        <dbReference type="EMBL" id="KAF2169575.1"/>
    </source>
</evidence>
<feature type="region of interest" description="Disordered" evidence="1">
    <location>
        <begin position="91"/>
        <end position="132"/>
    </location>
</feature>
<feature type="region of interest" description="Disordered" evidence="1">
    <location>
        <begin position="292"/>
        <end position="341"/>
    </location>
</feature>
<dbReference type="Proteomes" id="UP000799537">
    <property type="component" value="Unassembled WGS sequence"/>
</dbReference>
<protein>
    <recommendedName>
        <fullName evidence="4">BTB domain-containing protein</fullName>
    </recommendedName>
</protein>